<dbReference type="GO" id="GO:0031146">
    <property type="term" value="P:SCF-dependent proteasomal ubiquitin-dependent protein catabolic process"/>
    <property type="evidence" value="ECO:0007669"/>
    <property type="project" value="TreeGrafter"/>
</dbReference>
<dbReference type="PANTHER" id="PTHR13318">
    <property type="entry name" value="PARTNER OF PAIRED, ISOFORM B-RELATED"/>
    <property type="match status" value="1"/>
</dbReference>
<accession>A0A8X6MBN0</accession>
<keyword evidence="3" id="KW-1185">Reference proteome</keyword>
<dbReference type="SUPFAM" id="SSF52047">
    <property type="entry name" value="RNI-like"/>
    <property type="match status" value="1"/>
</dbReference>
<reference evidence="2" key="1">
    <citation type="submission" date="2020-08" db="EMBL/GenBank/DDBJ databases">
        <title>Multicomponent nature underlies the extraordinary mechanical properties of spider dragline silk.</title>
        <authorList>
            <person name="Kono N."/>
            <person name="Nakamura H."/>
            <person name="Mori M."/>
            <person name="Yoshida Y."/>
            <person name="Ohtoshi R."/>
            <person name="Malay A.D."/>
            <person name="Moran D.A.P."/>
            <person name="Tomita M."/>
            <person name="Numata K."/>
            <person name="Arakawa K."/>
        </authorList>
    </citation>
    <scope>NUCLEOTIDE SEQUENCE</scope>
</reference>
<protein>
    <submittedName>
        <fullName evidence="2">Uncharacterized protein</fullName>
    </submittedName>
</protein>
<sequence>MYYDEEVESDMEVMGENDSSDEYGEFEERQNPDAFSQMEVVPEVLSLQQICLQTISDNLERFNEALVTEVIDFNFRLNLGYLRRVHTPFFFNNKIKEDNGILKKKYWNFLLTEFLKEINLSTIHPNDWDDFVIKLDKIGHVASLETMQNQALRLITGVVKTTPINAMLLLTRNLPIEGFEKVNFDINVNLEFESMIRFVNKMLFKFPNVNILYLYKYCKDTTLEILATCCPKLEELDITNSCITDKGIIRMCQEKDNGVGTHYLKLKLISLSSSRGKIDDGVIYLLKSMPSLEVMKYPYLGSIMFDMYKNNLHKAFEDKYNLTYLEIPRNVFRRSDVVKVLTIFKECCPHIKEISTPVKSINELQVISKFMELTDFHIQGPYADVNFNWFLECKGKFLKKLKIDNLLVSPAVIIQNCLNLEFLSFNSTSFVHIRSRDISNMLYNLKEIVFSEYNLCHYETGNTIIAILNSSPVLKKITFNKCIIDRSRDFIDEFSRFTTNSVIDYFKFKSCDVTLNFLQAIFKTTITLKTLVLESCEKVEEDEVHTLNRITRPHNYEVEIFWIDFSTQHSDTDMYRFRTYPDRFGYDIMENGKRWIESLCECALGPDIIL</sequence>
<dbReference type="Gene3D" id="3.80.10.10">
    <property type="entry name" value="Ribonuclease Inhibitor"/>
    <property type="match status" value="2"/>
</dbReference>
<dbReference type="AlphaFoldDB" id="A0A8X6MBN0"/>
<evidence type="ECO:0000313" key="2">
    <source>
        <dbReference type="EMBL" id="GFS39482.1"/>
    </source>
</evidence>
<name>A0A8X6MBN0_9ARAC</name>
<comment type="caution">
    <text evidence="2">The sequence shown here is derived from an EMBL/GenBank/DDBJ whole genome shotgun (WGS) entry which is preliminary data.</text>
</comment>
<gene>
    <name evidence="2" type="primary">AVEN_43707_1</name>
    <name evidence="2" type="ORF">TNIN_432611</name>
</gene>
<organism evidence="2 3">
    <name type="scientific">Trichonephila inaurata madagascariensis</name>
    <dbReference type="NCBI Taxonomy" id="2747483"/>
    <lineage>
        <taxon>Eukaryota</taxon>
        <taxon>Metazoa</taxon>
        <taxon>Ecdysozoa</taxon>
        <taxon>Arthropoda</taxon>
        <taxon>Chelicerata</taxon>
        <taxon>Arachnida</taxon>
        <taxon>Araneae</taxon>
        <taxon>Araneomorphae</taxon>
        <taxon>Entelegynae</taxon>
        <taxon>Araneoidea</taxon>
        <taxon>Nephilidae</taxon>
        <taxon>Trichonephila</taxon>
        <taxon>Trichonephila inaurata</taxon>
    </lineage>
</organism>
<feature type="region of interest" description="Disordered" evidence="1">
    <location>
        <begin position="1"/>
        <end position="24"/>
    </location>
</feature>
<evidence type="ECO:0000313" key="3">
    <source>
        <dbReference type="Proteomes" id="UP000886998"/>
    </source>
</evidence>
<evidence type="ECO:0000256" key="1">
    <source>
        <dbReference type="SAM" id="MobiDB-lite"/>
    </source>
</evidence>
<proteinExistence type="predicted"/>
<dbReference type="InterPro" id="IPR032675">
    <property type="entry name" value="LRR_dom_sf"/>
</dbReference>
<dbReference type="GO" id="GO:0019005">
    <property type="term" value="C:SCF ubiquitin ligase complex"/>
    <property type="evidence" value="ECO:0007669"/>
    <property type="project" value="TreeGrafter"/>
</dbReference>
<dbReference type="Proteomes" id="UP000886998">
    <property type="component" value="Unassembled WGS sequence"/>
</dbReference>
<dbReference type="EMBL" id="BMAV01025203">
    <property type="protein sequence ID" value="GFS39482.1"/>
    <property type="molecule type" value="Genomic_DNA"/>
</dbReference>
<dbReference type="OrthoDB" id="6422937at2759"/>